<dbReference type="PANTHER" id="PTHR23033:SF40">
    <property type="entry name" value="APPLE DOMAIN-CONTAINING PROTEIN"/>
    <property type="match status" value="1"/>
</dbReference>
<comment type="similarity">
    <text evidence="3">Belongs to the glycosyltransferase 31 family. Beta3-Gal-T subfamily.</text>
</comment>
<comment type="pathway">
    <text evidence="2">Protein modification; protein glycosylation.</text>
</comment>
<protein>
    <recommendedName>
        <fullName evidence="4">N-acetylgalactosaminide beta-1,3-galactosyltransferase</fullName>
        <ecNumber evidence="4">2.4.1.122</ecNumber>
    </recommendedName>
</protein>
<keyword evidence="5" id="KW-0328">Glycosyltransferase</keyword>
<dbReference type="GO" id="GO:0016020">
    <property type="term" value="C:membrane"/>
    <property type="evidence" value="ECO:0007669"/>
    <property type="project" value="UniProtKB-SubCell"/>
</dbReference>
<dbReference type="PANTHER" id="PTHR23033">
    <property type="entry name" value="BETA1,3-GALACTOSYLTRANSFERASE"/>
    <property type="match status" value="1"/>
</dbReference>
<dbReference type="EMBL" id="JACEFI010000027">
    <property type="protein sequence ID" value="KAH0592739.1"/>
    <property type="molecule type" value="Genomic_DNA"/>
</dbReference>
<feature type="transmembrane region" description="Helical" evidence="12">
    <location>
        <begin position="26"/>
        <end position="44"/>
    </location>
</feature>
<reference evidence="14 15" key="1">
    <citation type="submission" date="2020-07" db="EMBL/GenBank/DDBJ databases">
        <title>Metarhizium humberi genome.</title>
        <authorList>
            <person name="Lysoe E."/>
        </authorList>
    </citation>
    <scope>NUCLEOTIDE SEQUENCE [LARGE SCALE GENOMIC DNA]</scope>
    <source>
        <strain evidence="14 15">ESALQ1638</strain>
    </source>
</reference>
<evidence type="ECO:0000256" key="10">
    <source>
        <dbReference type="ARBA" id="ARBA00022989"/>
    </source>
</evidence>
<evidence type="ECO:0000256" key="6">
    <source>
        <dbReference type="ARBA" id="ARBA00022679"/>
    </source>
</evidence>
<comment type="caution">
    <text evidence="14">The sequence shown here is derived from an EMBL/GenBank/DDBJ whole genome shotgun (WGS) entry which is preliminary data.</text>
</comment>
<keyword evidence="8" id="KW-0547">Nucleotide-binding</keyword>
<evidence type="ECO:0000259" key="13">
    <source>
        <dbReference type="Pfam" id="PF02434"/>
    </source>
</evidence>
<proteinExistence type="inferred from homology"/>
<sequence>MPAILAKQGAPFLLRRKTISSRWRRAILFTLMIGAIMSALMLTSKQVGRICHGSSCGFSSLRGLLAKCKHGPASSPQNDNIADSALVGHETSISASNLSLSKDNDCNEFPDTSNVLILIKTGASEAYSKLPVHLLTTLKCLSHNFLLFSDMAENIAGYTVHDSLETVLSTVKGTNGDFDIYHRQNDCPIAHEQCNEDHDVGFEGWNLDKYKNVHIAEQAYKMRPDYDWYFFIDADTYVSFPTLMEWLPSVDPNKLHYIGHEKYSGSFPFAHGGSGYLMSKATMRHMFFGKTGVGNKYDEATQDGCCGDIMWSEIVLNETGLTPENMWPVINEFKPRTFNYYEDQWCQPLITLHHVNGEEINDLYAFERGQNFAKRITIKDMYYRFVATHLVESRSDWDNGGEDVYYLDREARTYEESELDKAKTDELSDMELVAHKNSSSCKDVCYSQEDCFQWRYRDGICGLAYNKMRLGNAVKKDDDEAKRSFSGWHMDRINKWIGEQAVPGVIVSLVRVSWTERLKMDHSLSNPAPCLSPRIATRPVCGRDFWQHFMSPWNAHPMQHFVLDLFPGSRAAVAPAIP</sequence>
<organism evidence="14 15">
    <name type="scientific">Metarhizium humberi</name>
    <dbReference type="NCBI Taxonomy" id="2596975"/>
    <lineage>
        <taxon>Eukaryota</taxon>
        <taxon>Fungi</taxon>
        <taxon>Dikarya</taxon>
        <taxon>Ascomycota</taxon>
        <taxon>Pezizomycotina</taxon>
        <taxon>Sordariomycetes</taxon>
        <taxon>Hypocreomycetidae</taxon>
        <taxon>Hypocreales</taxon>
        <taxon>Clavicipitaceae</taxon>
        <taxon>Metarhizium</taxon>
    </lineage>
</organism>
<dbReference type="EC" id="2.4.1.122" evidence="4"/>
<evidence type="ECO:0000256" key="9">
    <source>
        <dbReference type="ARBA" id="ARBA00022968"/>
    </source>
</evidence>
<evidence type="ECO:0000256" key="8">
    <source>
        <dbReference type="ARBA" id="ARBA00022741"/>
    </source>
</evidence>
<keyword evidence="7 12" id="KW-0812">Transmembrane</keyword>
<dbReference type="InterPro" id="IPR003378">
    <property type="entry name" value="Fringe-like_glycosylTrfase"/>
</dbReference>
<dbReference type="InterPro" id="IPR026050">
    <property type="entry name" value="C1GALT1/C1GALT1_chp1"/>
</dbReference>
<dbReference type="Proteomes" id="UP000764110">
    <property type="component" value="Unassembled WGS sequence"/>
</dbReference>
<keyword evidence="9" id="KW-0735">Signal-anchor</keyword>
<evidence type="ECO:0000256" key="3">
    <source>
        <dbReference type="ARBA" id="ARBA00006462"/>
    </source>
</evidence>
<accession>A0A9P8S364</accession>
<keyword evidence="15" id="KW-1185">Reference proteome</keyword>
<comment type="subcellular location">
    <subcellularLocation>
        <location evidence="1">Membrane</location>
        <topology evidence="1">Single-pass type II membrane protein</topology>
    </subcellularLocation>
</comment>
<evidence type="ECO:0000256" key="5">
    <source>
        <dbReference type="ARBA" id="ARBA00022676"/>
    </source>
</evidence>
<feature type="domain" description="Fringe-like glycosyltransferase" evidence="13">
    <location>
        <begin position="217"/>
        <end position="286"/>
    </location>
</feature>
<keyword evidence="11 12" id="KW-0472">Membrane</keyword>
<evidence type="ECO:0000256" key="1">
    <source>
        <dbReference type="ARBA" id="ARBA00004606"/>
    </source>
</evidence>
<dbReference type="Gene3D" id="3.90.550.50">
    <property type="match status" value="1"/>
</dbReference>
<gene>
    <name evidence="14" type="ORF">MHUMG1_09563</name>
</gene>
<dbReference type="GO" id="GO:0016263">
    <property type="term" value="F:glycoprotein-N-acetylgalactosamine 3-beta-galactosyltransferase activity"/>
    <property type="evidence" value="ECO:0007669"/>
    <property type="project" value="UniProtKB-EC"/>
</dbReference>
<keyword evidence="10 12" id="KW-1133">Transmembrane helix</keyword>
<evidence type="ECO:0000313" key="14">
    <source>
        <dbReference type="EMBL" id="KAH0592739.1"/>
    </source>
</evidence>
<name>A0A9P8S364_9HYPO</name>
<dbReference type="Pfam" id="PF02434">
    <property type="entry name" value="Fringe"/>
    <property type="match status" value="1"/>
</dbReference>
<evidence type="ECO:0000313" key="15">
    <source>
        <dbReference type="Proteomes" id="UP000764110"/>
    </source>
</evidence>
<evidence type="ECO:0000256" key="12">
    <source>
        <dbReference type="SAM" id="Phobius"/>
    </source>
</evidence>
<evidence type="ECO:0000256" key="4">
    <source>
        <dbReference type="ARBA" id="ARBA00012557"/>
    </source>
</evidence>
<dbReference type="AlphaFoldDB" id="A0A9P8S364"/>
<keyword evidence="6" id="KW-0808">Transferase</keyword>
<dbReference type="GO" id="GO:0000166">
    <property type="term" value="F:nucleotide binding"/>
    <property type="evidence" value="ECO:0007669"/>
    <property type="project" value="UniProtKB-KW"/>
</dbReference>
<evidence type="ECO:0000256" key="7">
    <source>
        <dbReference type="ARBA" id="ARBA00022692"/>
    </source>
</evidence>
<evidence type="ECO:0000256" key="2">
    <source>
        <dbReference type="ARBA" id="ARBA00004922"/>
    </source>
</evidence>
<evidence type="ECO:0000256" key="11">
    <source>
        <dbReference type="ARBA" id="ARBA00023136"/>
    </source>
</evidence>